<evidence type="ECO:0008006" key="3">
    <source>
        <dbReference type="Google" id="ProtNLM"/>
    </source>
</evidence>
<evidence type="ECO:0000313" key="2">
    <source>
        <dbReference type="Proteomes" id="UP000029443"/>
    </source>
</evidence>
<proteinExistence type="predicted"/>
<dbReference type="RefSeq" id="WP_156964912.1">
    <property type="nucleotide sequence ID" value="NZ_ARXU01000014.1"/>
</dbReference>
<accession>A0ABR4W9N7</accession>
<dbReference type="Proteomes" id="UP000029443">
    <property type="component" value="Unassembled WGS sequence"/>
</dbReference>
<organism evidence="1 2">
    <name type="scientific">Alcanivorax jadensis T9</name>
    <dbReference type="NCBI Taxonomy" id="1177181"/>
    <lineage>
        <taxon>Bacteria</taxon>
        <taxon>Pseudomonadati</taxon>
        <taxon>Pseudomonadota</taxon>
        <taxon>Gammaproteobacteria</taxon>
        <taxon>Oceanospirillales</taxon>
        <taxon>Alcanivoracaceae</taxon>
        <taxon>Alcanivorax</taxon>
    </lineage>
</organism>
<gene>
    <name evidence="1" type="ORF">T9A_02843</name>
</gene>
<name>A0ABR4W9N7_9GAMM</name>
<sequence length="843" mass="88365">MQPIKGKLIFGAGLLGVILTIAGCGGGGSSGNGSAANGGGPAAPSSSSLAGTAAVGAAIQTGTVTAECADGSGFTSTVTTNADGTWSGNVGNASLPCVLTVTGGTPPVTLRSYASQPGTINITPITDMVLALTTGLADGSWIATPANWPDASTIASKKTELLAAMTNAGFTLPGGDPFSTALVIGDAWDQVLDAIQEAIDDDPSIADYSALLNLVKDGNLNQFPDAPEDEEPVDPELPANLDVLTDYAGTYTVIGSGEGDPGYCASCGTATRDHERGTVTISPQGDIDFDTGISFTVDDIVEIYDRKTVDADRRVAVNYGQSDSDERVRLYLNTDLEVMEIIHDDGAGATTRALIQEESTDPEPEPGAELLDMRNGVAIVHDGKVWAMEQPFIESFMATTAKRQIRAHNYDSDFNTIDTKPFNGDDLIWAQVNVAHGMLGTQLCGTSTGVSLLTVDYASAPPVQKTWTATECELDVDYHFSNGATEGHIISATLVNNKDDDQVTLSGGQFRIFIHTGTEGEAPALTDEVFWDITIDNGTREMRSGHFLGGRPLLDGSHPDHALKLRIQAGSSISPSAGEYSCDDGDTEVTLKMGWITISDPLFKFQSANGGNCTVTIEQNAGRKYLGSYTATLLGPSNGGGAAFGSGLATGDIELPAAERTLVVHGKFRNFTTQTFHAGNNGDDGVLGSEAEGVSMTIDDGSTHFVAGERFLLASEVSSNGSNGYFFRQFDDQGFPNNQMRMVWSNIPMQVGSFTCNTEVGGLKPTMTISTPADIPYGATYTQSGIQNLSEGASCTINVTSVSDGLVEGTYIATLVARNMGPVLPDNDNSISLSGEFRYPYTP</sequence>
<keyword evidence="2" id="KW-1185">Reference proteome</keyword>
<dbReference type="EMBL" id="ARXU01000014">
    <property type="protein sequence ID" value="KGD60085.1"/>
    <property type="molecule type" value="Genomic_DNA"/>
</dbReference>
<reference evidence="1 2" key="1">
    <citation type="submission" date="2012-09" db="EMBL/GenBank/DDBJ databases">
        <title>Genome Sequence of alkane-degrading Bacterium Alcanivorax jadensis T9.</title>
        <authorList>
            <person name="Lai Q."/>
            <person name="Shao Z."/>
        </authorList>
    </citation>
    <scope>NUCLEOTIDE SEQUENCE [LARGE SCALE GENOMIC DNA]</scope>
    <source>
        <strain evidence="1 2">T9</strain>
    </source>
</reference>
<evidence type="ECO:0000313" key="1">
    <source>
        <dbReference type="EMBL" id="KGD60085.1"/>
    </source>
</evidence>
<dbReference type="PROSITE" id="PS51257">
    <property type="entry name" value="PROKAR_LIPOPROTEIN"/>
    <property type="match status" value="1"/>
</dbReference>
<protein>
    <recommendedName>
        <fullName evidence="3">Lipoprotein</fullName>
    </recommendedName>
</protein>
<comment type="caution">
    <text evidence="1">The sequence shown here is derived from an EMBL/GenBank/DDBJ whole genome shotgun (WGS) entry which is preliminary data.</text>
</comment>